<name>A0AB35U897_9FIRM</name>
<feature type="transmembrane region" description="Helical" evidence="1">
    <location>
        <begin position="117"/>
        <end position="136"/>
    </location>
</feature>
<keyword evidence="1" id="KW-0812">Transmembrane</keyword>
<evidence type="ECO:0000313" key="2">
    <source>
        <dbReference type="EMBL" id="MDX8419655.1"/>
    </source>
</evidence>
<accession>A0AB35U897</accession>
<keyword evidence="1" id="KW-0472">Membrane</keyword>
<sequence>MEEKSEKFRPKAMGIFESVFDACYLLFDLVAGILFLKNADGRLVFELYGALALVLGGGDAFHLVPRIKVNLFGRSEKSDFWLGLGKAITSETMTVFYLILFMIWTEMFPAYLASTKVVFVLFACAFVRMVLCLFPQNNWFHPEGSLRWSLYRNIPFTVVGAIMMVLFYQTGMTHMTWAILLSFGCYLPVTMLASKMPPIGALMMPKTLAYVWMIAMGLKLL</sequence>
<feature type="transmembrane region" description="Helical" evidence="1">
    <location>
        <begin position="12"/>
        <end position="36"/>
    </location>
</feature>
<organism evidence="2 3">
    <name type="scientific">Grylomicrobium aquisgranensis</name>
    <dbReference type="NCBI Taxonomy" id="2926318"/>
    <lineage>
        <taxon>Bacteria</taxon>
        <taxon>Bacillati</taxon>
        <taxon>Bacillota</taxon>
        <taxon>Erysipelotrichia</taxon>
        <taxon>Erysipelotrichales</taxon>
        <taxon>Erysipelotrichaceae</taxon>
        <taxon>Grylomicrobium</taxon>
    </lineage>
</organism>
<dbReference type="Proteomes" id="UP001286174">
    <property type="component" value="Unassembled WGS sequence"/>
</dbReference>
<evidence type="ECO:0000313" key="3">
    <source>
        <dbReference type="Proteomes" id="UP001286174"/>
    </source>
</evidence>
<evidence type="ECO:0000256" key="1">
    <source>
        <dbReference type="SAM" id="Phobius"/>
    </source>
</evidence>
<feature type="transmembrane region" description="Helical" evidence="1">
    <location>
        <begin position="148"/>
        <end position="168"/>
    </location>
</feature>
<feature type="transmembrane region" description="Helical" evidence="1">
    <location>
        <begin position="43"/>
        <end position="64"/>
    </location>
</feature>
<dbReference type="RefSeq" id="WP_370595993.1">
    <property type="nucleotide sequence ID" value="NZ_JALBUR010000012.1"/>
</dbReference>
<keyword evidence="1" id="KW-1133">Transmembrane helix</keyword>
<feature type="transmembrane region" description="Helical" evidence="1">
    <location>
        <begin position="84"/>
        <end position="105"/>
    </location>
</feature>
<comment type="caution">
    <text evidence="2">The sequence shown here is derived from an EMBL/GenBank/DDBJ whole genome shotgun (WGS) entry which is preliminary data.</text>
</comment>
<keyword evidence="3" id="KW-1185">Reference proteome</keyword>
<protein>
    <submittedName>
        <fullName evidence="2">Uncharacterized protein</fullName>
    </submittedName>
</protein>
<reference evidence="2 3" key="1">
    <citation type="submission" date="2022-03" db="EMBL/GenBank/DDBJ databases">
        <title>Novel taxa within the pig intestine.</title>
        <authorList>
            <person name="Wylensek D."/>
            <person name="Bishof K."/>
            <person name="Afrizal A."/>
            <person name="Clavel T."/>
        </authorList>
    </citation>
    <scope>NUCLEOTIDE SEQUENCE [LARGE SCALE GENOMIC DNA]</scope>
    <source>
        <strain evidence="2 3">CLA-KB-P133</strain>
    </source>
</reference>
<gene>
    <name evidence="2" type="ORF">MOZ60_06065</name>
</gene>
<dbReference type="AlphaFoldDB" id="A0AB35U897"/>
<proteinExistence type="predicted"/>
<feature type="transmembrane region" description="Helical" evidence="1">
    <location>
        <begin position="175"/>
        <end position="193"/>
    </location>
</feature>
<dbReference type="EMBL" id="JALBUR010000012">
    <property type="protein sequence ID" value="MDX8419655.1"/>
    <property type="molecule type" value="Genomic_DNA"/>
</dbReference>